<feature type="compositionally biased region" description="Basic and acidic residues" evidence="1">
    <location>
        <begin position="1107"/>
        <end position="1119"/>
    </location>
</feature>
<evidence type="ECO:0000313" key="2">
    <source>
        <dbReference type="EMBL" id="KAJ1644807.1"/>
    </source>
</evidence>
<feature type="region of interest" description="Disordered" evidence="1">
    <location>
        <begin position="856"/>
        <end position="955"/>
    </location>
</feature>
<feature type="compositionally biased region" description="Low complexity" evidence="1">
    <location>
        <begin position="699"/>
        <end position="719"/>
    </location>
</feature>
<evidence type="ECO:0000313" key="3">
    <source>
        <dbReference type="Proteomes" id="UP001145021"/>
    </source>
</evidence>
<dbReference type="AlphaFoldDB" id="A0A9W8CI37"/>
<feature type="region of interest" description="Disordered" evidence="1">
    <location>
        <begin position="691"/>
        <end position="752"/>
    </location>
</feature>
<gene>
    <name evidence="2" type="ORF">LPJ64_003555</name>
</gene>
<reference evidence="2" key="1">
    <citation type="submission" date="2022-07" db="EMBL/GenBank/DDBJ databases">
        <title>Phylogenomic reconstructions and comparative analyses of Kickxellomycotina fungi.</title>
        <authorList>
            <person name="Reynolds N.K."/>
            <person name="Stajich J.E."/>
            <person name="Barry K."/>
            <person name="Grigoriev I.V."/>
            <person name="Crous P."/>
            <person name="Smith M.E."/>
        </authorList>
    </citation>
    <scope>NUCLEOTIDE SEQUENCE</scope>
    <source>
        <strain evidence="2">NBRC 105413</strain>
    </source>
</reference>
<evidence type="ECO:0000256" key="1">
    <source>
        <dbReference type="SAM" id="MobiDB-lite"/>
    </source>
</evidence>
<accession>A0A9W8CI37</accession>
<feature type="region of interest" description="Disordered" evidence="1">
    <location>
        <begin position="1014"/>
        <end position="1079"/>
    </location>
</feature>
<comment type="caution">
    <text evidence="2">The sequence shown here is derived from an EMBL/GenBank/DDBJ whole genome shotgun (WGS) entry which is preliminary data.</text>
</comment>
<feature type="compositionally biased region" description="Acidic residues" evidence="1">
    <location>
        <begin position="1120"/>
        <end position="1130"/>
    </location>
</feature>
<name>A0A9W8CI37_9FUNG</name>
<feature type="compositionally biased region" description="Low complexity" evidence="1">
    <location>
        <begin position="856"/>
        <end position="874"/>
    </location>
</feature>
<feature type="region of interest" description="Disordered" evidence="1">
    <location>
        <begin position="1"/>
        <end position="165"/>
    </location>
</feature>
<dbReference type="Proteomes" id="UP001145021">
    <property type="component" value="Unassembled WGS sequence"/>
</dbReference>
<feature type="compositionally biased region" description="Low complexity" evidence="1">
    <location>
        <begin position="1019"/>
        <end position="1042"/>
    </location>
</feature>
<feature type="compositionally biased region" description="Low complexity" evidence="1">
    <location>
        <begin position="283"/>
        <end position="306"/>
    </location>
</feature>
<organism evidence="2 3">
    <name type="scientific">Coemansia asiatica</name>
    <dbReference type="NCBI Taxonomy" id="1052880"/>
    <lineage>
        <taxon>Eukaryota</taxon>
        <taxon>Fungi</taxon>
        <taxon>Fungi incertae sedis</taxon>
        <taxon>Zoopagomycota</taxon>
        <taxon>Kickxellomycotina</taxon>
        <taxon>Kickxellomycetes</taxon>
        <taxon>Kickxellales</taxon>
        <taxon>Kickxellaceae</taxon>
        <taxon>Coemansia</taxon>
    </lineage>
</organism>
<feature type="region of interest" description="Disordered" evidence="1">
    <location>
        <begin position="282"/>
        <end position="398"/>
    </location>
</feature>
<feature type="region of interest" description="Disordered" evidence="1">
    <location>
        <begin position="1107"/>
        <end position="1156"/>
    </location>
</feature>
<sequence length="1271" mass="135214">MGISSIFKRTKPLASTSQQDAFSNIAKDGGRPRHIKRRPTTSDGSSSDERKQHQLATLSANNSASRKHGKSSAIVGGYSGKTKTTRVVSESHAYKTGRKYVHPASIDSVSEVDDLPTPEKSIDESYGAHYTRDNRKNKPSKPAASQQQKRQTDISPFGLHRLTTPPLDTQVSQLKEIDPFEDSPPPRPLTNFEDPVYIPPLTLAATLVDDYGAVGTVLGGTTTTTSTSLVPPTISSRSTAVATPASIVASGRGSAGLGSTDFFSDFNATYSYLFGTLPSSDLGSSGTTNGSSANAAATTTTKSRNATQRHSNAAAGSHGGLLSPMSTDAAGKPLKASDVESSSLGEKSDNDSDSSDGGLASDGDSDNESGAAQRELEEERRKEDERKAAELRSRRREQLKQQVAFERMKERHRRQFPGQSAGGAPTNIVRWQKESANAIGLPASSYNQNALNASYATINRGYAQGAAAQISPANQGHAGAHSNSGSNGIYASIHANASMPNIGYSAENQLASGANGNGNNNGSTLLGTVQRPISHHPQQHPHQQQYPLLVDTSGASRAAVVNGYHYNGYNSLPHSAQAISGKYQALPNQASFIQLQQQAQIYAQQQLQPVPVATDQTVPSAHPVKLALSMSKSIKNPYLSDSSDDNDEDDDSDVSSRLDSDDISSIGSSDISCDVSFADDEPAQGTVVLRHSTSHCGDGSSINNSSGGVSGVRVARSVSQPAMAYSGNGGSQTAVSDSSSDKSAKSQSSSKRRVRFHETVSVVFNTTNSVTEEEMENSVYDSDNDSSNASIDLVPGLTRSTYERPAESNGSALLYSEFAHDEAFDDSNGFSHSRYMLPRTFVSRAASGMQWYDDGSTTAANSKGSSSGSSRNISPDGAGSRKQKPKHRVETQPLRDREAEREQQKIQIRIQKQNDKVGAMTKQGADQIPTSSLSGAHQIATSASSDAQSSTESTVTAFANMSPTSPVDPVLEARRALLGHYSVPNPAIPIGNGIPRSNNSGSAFVRTSSVKIVQPPSFARPKPASATASSSSTRKSFSGRSANKSSSKADVSDKPKSAFQPAKQTLKTNKQQGDLESSQEFNFSNVLQNFSIASFEMSKDREGGVHIRYSDRDNSAKDQGDDDSSSDGDDLPLSSIARSRSEPGANLPRHSADNYTRRLNASTATGSSIKGSDSRNYDLDDLAKPAADALISESLKSNWRFFGRSQNSSTDDKKVLVRNTTAVAKTDGQIPKLSEMRSLSMDSGSRHSIIAQSAVTTDSGKKWNSRWGNIF</sequence>
<feature type="compositionally biased region" description="Polar residues" evidence="1">
    <location>
        <begin position="13"/>
        <end position="22"/>
    </location>
</feature>
<protein>
    <submittedName>
        <fullName evidence="2">Uncharacterized protein</fullName>
    </submittedName>
</protein>
<keyword evidence="3" id="KW-1185">Reference proteome</keyword>
<feature type="compositionally biased region" description="Polar residues" evidence="1">
    <location>
        <begin position="54"/>
        <end position="64"/>
    </location>
</feature>
<proteinExistence type="predicted"/>
<feature type="compositionally biased region" description="Basic and acidic residues" evidence="1">
    <location>
        <begin position="374"/>
        <end position="398"/>
    </location>
</feature>
<feature type="compositionally biased region" description="Basic and acidic residues" evidence="1">
    <location>
        <begin position="888"/>
        <end position="904"/>
    </location>
</feature>
<feature type="region of interest" description="Disordered" evidence="1">
    <location>
        <begin position="637"/>
        <end position="665"/>
    </location>
</feature>
<feature type="compositionally biased region" description="Low complexity" evidence="1">
    <location>
        <begin position="940"/>
        <end position="954"/>
    </location>
</feature>
<feature type="compositionally biased region" description="Acidic residues" evidence="1">
    <location>
        <begin position="642"/>
        <end position="653"/>
    </location>
</feature>
<feature type="compositionally biased region" description="Polar residues" evidence="1">
    <location>
        <begin position="1062"/>
        <end position="1079"/>
    </location>
</feature>
<dbReference type="EMBL" id="JANBOH010000141">
    <property type="protein sequence ID" value="KAJ1644807.1"/>
    <property type="molecule type" value="Genomic_DNA"/>
</dbReference>